<feature type="transmembrane region" description="Helical" evidence="1">
    <location>
        <begin position="12"/>
        <end position="30"/>
    </location>
</feature>
<reference evidence="3" key="1">
    <citation type="submission" date="2018-09" db="EMBL/GenBank/DDBJ databases">
        <title>Yersinia hibernicus sp. nov.</title>
        <authorList>
            <person name="Nguyen S.V."/>
            <person name="Mundanda D.M."/>
            <person name="Anes J."/>
            <person name="Fanning S."/>
        </authorList>
    </citation>
    <scope>NUCLEOTIDE SEQUENCE [LARGE SCALE GENOMIC DNA]</scope>
    <source>
        <strain evidence="3">CFS1934</strain>
    </source>
</reference>
<dbReference type="EMBL" id="CP032487">
    <property type="protein sequence ID" value="QAX80062.1"/>
    <property type="molecule type" value="Genomic_DNA"/>
</dbReference>
<accession>A0ABX5R3L7</accession>
<sequence>MTLAIERRRLIGFPMYCLLWINAVALFYFSKKILMNTLLLLIDITKRGKKYLPEKIITQMNPTG</sequence>
<dbReference type="Proteomes" id="UP000288804">
    <property type="component" value="Chromosome"/>
</dbReference>
<organism evidence="2 3">
    <name type="scientific">Yersinia hibernica</name>
    <dbReference type="NCBI Taxonomy" id="2339259"/>
    <lineage>
        <taxon>Bacteria</taxon>
        <taxon>Pseudomonadati</taxon>
        <taxon>Pseudomonadota</taxon>
        <taxon>Gammaproteobacteria</taxon>
        <taxon>Enterobacterales</taxon>
        <taxon>Yersiniaceae</taxon>
        <taxon>Yersinia</taxon>
    </lineage>
</organism>
<protein>
    <submittedName>
        <fullName evidence="2">Uncharacterized protein</fullName>
    </submittedName>
</protein>
<evidence type="ECO:0000313" key="3">
    <source>
        <dbReference type="Proteomes" id="UP000288804"/>
    </source>
</evidence>
<keyword evidence="3" id="KW-1185">Reference proteome</keyword>
<evidence type="ECO:0000256" key="1">
    <source>
        <dbReference type="SAM" id="Phobius"/>
    </source>
</evidence>
<keyword evidence="1" id="KW-0472">Membrane</keyword>
<gene>
    <name evidence="2" type="ORF">D5F51_16820</name>
</gene>
<keyword evidence="1" id="KW-0812">Transmembrane</keyword>
<keyword evidence="1" id="KW-1133">Transmembrane helix</keyword>
<proteinExistence type="predicted"/>
<evidence type="ECO:0000313" key="2">
    <source>
        <dbReference type="EMBL" id="QAX80062.1"/>
    </source>
</evidence>
<name>A0ABX5R3L7_9GAMM</name>